<comment type="caution">
    <text evidence="2">The sequence shown here is derived from an EMBL/GenBank/DDBJ whole genome shotgun (WGS) entry which is preliminary data.</text>
</comment>
<dbReference type="GO" id="GO:0008641">
    <property type="term" value="F:ubiquitin-like modifier activating enzyme activity"/>
    <property type="evidence" value="ECO:0007669"/>
    <property type="project" value="InterPro"/>
</dbReference>
<feature type="domain" description="THIF-type NAD/FAD binding fold" evidence="1">
    <location>
        <begin position="11"/>
        <end position="240"/>
    </location>
</feature>
<reference evidence="2 3" key="2">
    <citation type="submission" date="2020-01" db="EMBL/GenBank/DDBJ databases">
        <title>Clostridiaceae sp. nov. isolated from the gut of human by culturomics.</title>
        <authorList>
            <person name="Chang Y."/>
        </authorList>
    </citation>
    <scope>NUCLEOTIDE SEQUENCE [LARGE SCALE GENOMIC DNA]</scope>
    <source>
        <strain evidence="2 3">DONG20-135</strain>
    </source>
</reference>
<dbReference type="PANTHER" id="PTHR43267:SF1">
    <property type="entry name" value="TRNA THREONYLCARBAMOYLADENOSINE DEHYDRATASE"/>
    <property type="match status" value="1"/>
</dbReference>
<protein>
    <submittedName>
        <fullName evidence="2">tRNA threonylcarbamoyladenosine dehydratase</fullName>
    </submittedName>
</protein>
<reference evidence="2 3" key="1">
    <citation type="submission" date="2019-12" db="EMBL/GenBank/DDBJ databases">
        <authorList>
            <person name="Yang R."/>
        </authorList>
    </citation>
    <scope>NUCLEOTIDE SEQUENCE [LARGE SCALE GENOMIC DNA]</scope>
    <source>
        <strain evidence="2 3">DONG20-135</strain>
    </source>
</reference>
<evidence type="ECO:0000313" key="3">
    <source>
        <dbReference type="Proteomes" id="UP000434036"/>
    </source>
</evidence>
<sequence length="244" mass="27099">MSEALERMKLLIHEEGIQKLKNTSVMVVGIGGVGSYSAEALARCGIGRLILVDGDEIALSNLNRQIHATFETVGRSKTTAMHERIKLYRDDCEVLEAPLFYSAAENEKLLSLQPDYIIDAIDTVTCKADLIEMAHEHGIPFISSLGMANRFDPTMIEITDLWKTNYDPLAKAMRSQLRKRGVHYRVPVLFSKEPPFVQRAVVDPDAVIRKVKMPPASTPFVPSAAGLAAASYIVRKILKHEKPV</sequence>
<organism evidence="2 3">
    <name type="scientific">Copranaerobaculum intestinale</name>
    <dbReference type="NCBI Taxonomy" id="2692629"/>
    <lineage>
        <taxon>Bacteria</taxon>
        <taxon>Bacillati</taxon>
        <taxon>Bacillota</taxon>
        <taxon>Erysipelotrichia</taxon>
        <taxon>Erysipelotrichales</taxon>
        <taxon>Erysipelotrichaceae</taxon>
        <taxon>Copranaerobaculum</taxon>
    </lineage>
</organism>
<dbReference type="RefSeq" id="WP_160624111.1">
    <property type="nucleotide sequence ID" value="NZ_WUUQ01000001.1"/>
</dbReference>
<dbReference type="InterPro" id="IPR045886">
    <property type="entry name" value="ThiF/MoeB/HesA"/>
</dbReference>
<dbReference type="GO" id="GO:0061504">
    <property type="term" value="P:cyclic threonylcarbamoyladenosine biosynthetic process"/>
    <property type="evidence" value="ECO:0007669"/>
    <property type="project" value="TreeGrafter"/>
</dbReference>
<dbReference type="Proteomes" id="UP000434036">
    <property type="component" value="Unassembled WGS sequence"/>
</dbReference>
<dbReference type="InterPro" id="IPR035985">
    <property type="entry name" value="Ubiquitin-activating_enz"/>
</dbReference>
<dbReference type="CDD" id="cd00755">
    <property type="entry name" value="YgdL_like"/>
    <property type="match status" value="1"/>
</dbReference>
<dbReference type="SUPFAM" id="SSF69572">
    <property type="entry name" value="Activating enzymes of the ubiquitin-like proteins"/>
    <property type="match status" value="1"/>
</dbReference>
<dbReference type="Pfam" id="PF00899">
    <property type="entry name" value="ThiF"/>
    <property type="match status" value="1"/>
</dbReference>
<keyword evidence="3" id="KW-1185">Reference proteome</keyword>
<dbReference type="AlphaFoldDB" id="A0A6N8U7E3"/>
<dbReference type="PANTHER" id="PTHR43267">
    <property type="entry name" value="TRNA THREONYLCARBAMOYLADENOSINE DEHYDRATASE"/>
    <property type="match status" value="1"/>
</dbReference>
<evidence type="ECO:0000259" key="1">
    <source>
        <dbReference type="Pfam" id="PF00899"/>
    </source>
</evidence>
<evidence type="ECO:0000313" key="2">
    <source>
        <dbReference type="EMBL" id="MXQ72623.1"/>
    </source>
</evidence>
<gene>
    <name evidence="2" type="ORF">GSF08_01520</name>
</gene>
<accession>A0A6N8U7E3</accession>
<dbReference type="InterPro" id="IPR000594">
    <property type="entry name" value="ThiF_NAD_FAD-bd"/>
</dbReference>
<name>A0A6N8U7E3_9FIRM</name>
<dbReference type="Gene3D" id="3.40.50.720">
    <property type="entry name" value="NAD(P)-binding Rossmann-like Domain"/>
    <property type="match status" value="1"/>
</dbReference>
<proteinExistence type="predicted"/>
<dbReference type="GO" id="GO:0061503">
    <property type="term" value="F:tRNA threonylcarbamoyladenosine dehydratase"/>
    <property type="evidence" value="ECO:0007669"/>
    <property type="project" value="TreeGrafter"/>
</dbReference>
<dbReference type="EMBL" id="WUUQ01000001">
    <property type="protein sequence ID" value="MXQ72623.1"/>
    <property type="molecule type" value="Genomic_DNA"/>
</dbReference>